<evidence type="ECO:0000256" key="1">
    <source>
        <dbReference type="ARBA" id="ARBA00022801"/>
    </source>
</evidence>
<dbReference type="CDD" id="cd18793">
    <property type="entry name" value="SF2_C_SNF"/>
    <property type="match status" value="1"/>
</dbReference>
<keyword evidence="1" id="KW-0378">Hydrolase</keyword>
<dbReference type="InterPro" id="IPR049730">
    <property type="entry name" value="SNF2/RAD54-like_C"/>
</dbReference>
<dbReference type="SMART" id="SM00490">
    <property type="entry name" value="HELICc"/>
    <property type="match status" value="1"/>
</dbReference>
<dbReference type="GO" id="GO:0016787">
    <property type="term" value="F:hydrolase activity"/>
    <property type="evidence" value="ECO:0007669"/>
    <property type="project" value="UniProtKB-KW"/>
</dbReference>
<dbReference type="Proteomes" id="UP000002183">
    <property type="component" value="Segment"/>
</dbReference>
<dbReference type="InterPro" id="IPR000330">
    <property type="entry name" value="SNF2_N"/>
</dbReference>
<keyword evidence="6" id="KW-1185">Reference proteome</keyword>
<evidence type="ECO:0000256" key="2">
    <source>
        <dbReference type="SAM" id="MobiDB-lite"/>
    </source>
</evidence>
<protein>
    <submittedName>
        <fullName evidence="5">Helicase</fullName>
    </submittedName>
</protein>
<dbReference type="EMBL" id="FJ174691">
    <property type="protein sequence ID" value="ACI12481.1"/>
    <property type="molecule type" value="Genomic_DNA"/>
</dbReference>
<dbReference type="Gene3D" id="3.40.50.300">
    <property type="entry name" value="P-loop containing nucleotide triphosphate hydrolases"/>
    <property type="match status" value="1"/>
</dbReference>
<sequence>MSEVKPPWRVGLWTAKSRVWVVLPFNRRHIDTLKERVPGARWSPEEKFWHFPLDLDVCRDIRSVASSFGHGLYIEPELAKWARAEKTRYSHVLAPEANTEDWQKLLPHLQSERPQLYGAMRDIARKMDGTQGTPWQILGAAFMAAQKRTLLADQPGLGKTIQTLSAVAELDIRGPILVVAPRSAVAVTWPEEIAQWLGEDERIFVINASIKPAERRKLVQQARDWGARGHRAWVLCGPNYLRIHADTDPNTGDYLRDPKGNKIIRAVNECVPDLFGVKWSAVIVDESHQTLAGATGNKKKQSSQRLGLGAIDTAPDALRIAISGTPFRGKTENLWGTLNWLYPEKYTSYWNWIKRHYGIQDSGSSFGSGVVKGDKILDEKRFFSELKPVMVRRTKLEVRDSLPPKMYGGTHLVPGDETTPVAVWLPMSPKQEKQYREIEREALINIGSEDEITVNGVLAEMTRCKQIANSCLQADGFNAMGDVKVRPIFPSNKADWIYDFLSERISNGTKTIVASQFTGFLNVLSEELKKKGVGHYLYTGATQEPERKRIRKEFQSESGEMVVLLNTKSGGVSLTLDLADDVIIVDQTWIPDDQEQVEDRAHRVSRNHNVTIWNLASLGTIDEDIAVLNNERGEAISSILEKQRGVTYAKKLYAKAKERREEELEKTGMPKWHKAQQQKETDKAS</sequence>
<keyword evidence="5" id="KW-0547">Nucleotide-binding</keyword>
<dbReference type="Gene3D" id="3.40.50.10810">
    <property type="entry name" value="Tandem AAA-ATPase domain"/>
    <property type="match status" value="1"/>
</dbReference>
<proteinExistence type="predicted"/>
<evidence type="ECO:0000259" key="3">
    <source>
        <dbReference type="PROSITE" id="PS51192"/>
    </source>
</evidence>
<dbReference type="KEGG" id="vg:6940767"/>
<evidence type="ECO:0000313" key="5">
    <source>
        <dbReference type="EMBL" id="ACI12481.1"/>
    </source>
</evidence>
<gene>
    <name evidence="5" type="primary">65</name>
    <name evidence="5" type="ORF">KONSTANTINE_65</name>
</gene>
<accession>B5U535</accession>
<dbReference type="RefSeq" id="YP_002242122.1">
    <property type="nucleotide sequence ID" value="NC_011292.1"/>
</dbReference>
<organism evidence="5 6">
    <name type="scientific">Mycobacterium phage Konstantine</name>
    <dbReference type="NCBI Taxonomy" id="563121"/>
    <lineage>
        <taxon>Viruses</taxon>
        <taxon>Duplodnaviria</taxon>
        <taxon>Heunggongvirae</taxon>
        <taxon>Uroviricota</taxon>
        <taxon>Caudoviricetes</taxon>
        <taxon>Konstantinevirus</taxon>
        <taxon>Konstantinevirus konstantine</taxon>
    </lineage>
</organism>
<dbReference type="Pfam" id="PF00271">
    <property type="entry name" value="Helicase_C"/>
    <property type="match status" value="1"/>
</dbReference>
<dbReference type="SUPFAM" id="SSF52540">
    <property type="entry name" value="P-loop containing nucleoside triphosphate hydrolases"/>
    <property type="match status" value="2"/>
</dbReference>
<name>B5U535_9CAUD</name>
<dbReference type="InterPro" id="IPR027417">
    <property type="entry name" value="P-loop_NTPase"/>
</dbReference>
<keyword evidence="5" id="KW-0347">Helicase</keyword>
<feature type="domain" description="Helicase ATP-binding" evidence="3">
    <location>
        <begin position="140"/>
        <end position="344"/>
    </location>
</feature>
<dbReference type="PROSITE" id="PS51194">
    <property type="entry name" value="HELICASE_CTER"/>
    <property type="match status" value="1"/>
</dbReference>
<evidence type="ECO:0000259" key="4">
    <source>
        <dbReference type="PROSITE" id="PS51194"/>
    </source>
</evidence>
<dbReference type="InterPro" id="IPR038718">
    <property type="entry name" value="SNF2-like_sf"/>
</dbReference>
<dbReference type="InterPro" id="IPR014001">
    <property type="entry name" value="Helicase_ATP-bd"/>
</dbReference>
<dbReference type="PANTHER" id="PTHR10799">
    <property type="entry name" value="SNF2/RAD54 HELICASE FAMILY"/>
    <property type="match status" value="1"/>
</dbReference>
<evidence type="ECO:0000313" key="6">
    <source>
        <dbReference type="Proteomes" id="UP000002183"/>
    </source>
</evidence>
<dbReference type="SMART" id="SM00487">
    <property type="entry name" value="DEXDc"/>
    <property type="match status" value="1"/>
</dbReference>
<dbReference type="Pfam" id="PF00176">
    <property type="entry name" value="SNF2-rel_dom"/>
    <property type="match status" value="1"/>
</dbReference>
<keyword evidence="5" id="KW-0067">ATP-binding</keyword>
<dbReference type="PROSITE" id="PS51192">
    <property type="entry name" value="HELICASE_ATP_BIND_1"/>
    <property type="match status" value="1"/>
</dbReference>
<reference evidence="5 6" key="1">
    <citation type="submission" date="2008-09" db="EMBL/GenBank/DDBJ databases">
        <authorList>
            <person name="Tantoco A.T."/>
            <person name="Edgar R.H."/>
            <person name="Ko C."/>
            <person name="Chambers R.A."/>
            <person name="Jacobs-Sera D."/>
            <person name="Hendrix R.W."/>
            <person name="Hatfull G.F."/>
        </authorList>
    </citation>
    <scope>NUCLEOTIDE SEQUENCE [LARGE SCALE GENOMIC DNA]</scope>
</reference>
<dbReference type="GO" id="GO:0005524">
    <property type="term" value="F:ATP binding"/>
    <property type="evidence" value="ECO:0007669"/>
    <property type="project" value="InterPro"/>
</dbReference>
<dbReference type="GO" id="GO:0004386">
    <property type="term" value="F:helicase activity"/>
    <property type="evidence" value="ECO:0007669"/>
    <property type="project" value="UniProtKB-KW"/>
</dbReference>
<feature type="region of interest" description="Disordered" evidence="2">
    <location>
        <begin position="661"/>
        <end position="685"/>
    </location>
</feature>
<feature type="domain" description="Helicase C-terminal" evidence="4">
    <location>
        <begin position="493"/>
        <end position="653"/>
    </location>
</feature>
<dbReference type="GeneID" id="6940767"/>
<dbReference type="InterPro" id="IPR001650">
    <property type="entry name" value="Helicase_C-like"/>
</dbReference>